<feature type="region of interest" description="Disordered" evidence="1">
    <location>
        <begin position="555"/>
        <end position="695"/>
    </location>
</feature>
<feature type="region of interest" description="Disordered" evidence="1">
    <location>
        <begin position="911"/>
        <end position="940"/>
    </location>
</feature>
<dbReference type="OrthoDB" id="7700074at2759"/>
<proteinExistence type="predicted"/>
<dbReference type="Proteomes" id="UP000235965">
    <property type="component" value="Unassembled WGS sequence"/>
</dbReference>
<evidence type="ECO:0008006" key="4">
    <source>
        <dbReference type="Google" id="ProtNLM"/>
    </source>
</evidence>
<dbReference type="STRING" id="105785.A0A2J7RK33"/>
<feature type="compositionally biased region" description="Low complexity" evidence="1">
    <location>
        <begin position="259"/>
        <end position="280"/>
    </location>
</feature>
<feature type="compositionally biased region" description="Basic residues" evidence="1">
    <location>
        <begin position="917"/>
        <end position="940"/>
    </location>
</feature>
<dbReference type="EMBL" id="NEVH01002981">
    <property type="protein sequence ID" value="PNF41204.1"/>
    <property type="molecule type" value="Genomic_DNA"/>
</dbReference>
<organism evidence="2 3">
    <name type="scientific">Cryptotermes secundus</name>
    <dbReference type="NCBI Taxonomy" id="105785"/>
    <lineage>
        <taxon>Eukaryota</taxon>
        <taxon>Metazoa</taxon>
        <taxon>Ecdysozoa</taxon>
        <taxon>Arthropoda</taxon>
        <taxon>Hexapoda</taxon>
        <taxon>Insecta</taxon>
        <taxon>Pterygota</taxon>
        <taxon>Neoptera</taxon>
        <taxon>Polyneoptera</taxon>
        <taxon>Dictyoptera</taxon>
        <taxon>Blattodea</taxon>
        <taxon>Blattoidea</taxon>
        <taxon>Termitoidae</taxon>
        <taxon>Kalotermitidae</taxon>
        <taxon>Cryptotermitinae</taxon>
        <taxon>Cryptotermes</taxon>
    </lineage>
</organism>
<protein>
    <recommendedName>
        <fullName evidence="4">UBZ4-type domain-containing protein</fullName>
    </recommendedName>
</protein>
<evidence type="ECO:0000313" key="3">
    <source>
        <dbReference type="Proteomes" id="UP000235965"/>
    </source>
</evidence>
<name>A0A2J7RK33_9NEOP</name>
<evidence type="ECO:0000256" key="1">
    <source>
        <dbReference type="SAM" id="MobiDB-lite"/>
    </source>
</evidence>
<comment type="caution">
    <text evidence="2">The sequence shown here is derived from an EMBL/GenBank/DDBJ whole genome shotgun (WGS) entry which is preliminary data.</text>
</comment>
<feature type="compositionally biased region" description="Polar residues" evidence="1">
    <location>
        <begin position="567"/>
        <end position="576"/>
    </location>
</feature>
<feature type="compositionally biased region" description="Acidic residues" evidence="1">
    <location>
        <begin position="589"/>
        <end position="599"/>
    </location>
</feature>
<sequence length="940" mass="104715">MSGNGSSDETEEAISQHLQDLGMLEDGMTTDDKRNLWAVIKISQDTAKAEEQNRQKQARKALQFDQVSSRSESSSGLEAKSDSLIEEIISPSDHKEDNEPEDKKRPTVAAVLPQQRATPLVSVAPCNCTTATVSPLCCCHEDDLSQDQNTVTISLSSVSSCSKSPAVVSKSEQVDSSTQDSQDLPRCVAEPSARRGLRPRPNVGMKKTTKLNPTNNLSGLNSQSLSLSGPSNKERDEPQTVSGGSLKSEECFKNSAMTSSGTCTVTGPSSSSSSPIPVVESSEHSDQDILESSVPNIQESSLVKKVQNSLTVSNYQERIGDKSEANDDCHEESNFSALKERTEEMDVEKCARVSSSVDNVPSPSSDSLSNITLNCNSNREVERKGSEDRERNINPFNCDRSNYERTLKVRKVKRACSRFPFYIPPYKMDIHTYITYFKRSLNEQAARLIEVQRRNPRCVAWGDPVVAESSSRVLVTLGWGEEKGKSLANIQRRNFQNCGASYLRKHTLYAEPDVQSDDDLFFTDTRRRKVIVESQQDDTDDLFDALLQEDKVMDKRDDEEGSALDDGNNSHNSPAVNRQGPVKRKSDSSDDQIFDEDERSGEPQQKRVAPSPWITAKKEEAPPMAVKRKKPHQVLSDADSAAHSCGDLDGEFEPSEKQLQRRGHVKSCMMKKTAKNVSSNQSQSIRKGGGMDGEADTFVDLDNAAGVAGDSNSCPESCQETEIIRPGPVKLRRRGRRLFHQNQVETEEHEETEHNKENAGARMDDVTGSYEVGSSDVLEQEADVVPCPICRKTFLVKDIEAHASECNEYCEEEVPPDELRIFESSSGSEMATQSSQGAITEKCWSEFENKKEFEGDHITIFRTRQPRPQAHQVELPRVCLSPIRCFTPISAQCDSDIDYHHQFRVAATIRQNPTQNPKRKRRTKWKKKTKIKAGKRRKVG</sequence>
<dbReference type="InParanoid" id="A0A2J7RK33"/>
<accession>A0A2J7RK33</accession>
<feature type="compositionally biased region" description="Polar residues" evidence="1">
    <location>
        <begin position="675"/>
        <end position="685"/>
    </location>
</feature>
<gene>
    <name evidence="2" type="ORF">B7P43_G01455</name>
</gene>
<feature type="region of interest" description="Disordered" evidence="1">
    <location>
        <begin position="46"/>
        <end position="116"/>
    </location>
</feature>
<dbReference type="AlphaFoldDB" id="A0A2J7RK33"/>
<feature type="compositionally biased region" description="Basic and acidic residues" evidence="1">
    <location>
        <begin position="92"/>
        <end position="105"/>
    </location>
</feature>
<feature type="region of interest" description="Disordered" evidence="1">
    <location>
        <begin position="1"/>
        <end position="28"/>
    </location>
</feature>
<feature type="compositionally biased region" description="Low complexity" evidence="1">
    <location>
        <begin position="68"/>
        <end position="78"/>
    </location>
</feature>
<evidence type="ECO:0000313" key="2">
    <source>
        <dbReference type="EMBL" id="PNF41204.1"/>
    </source>
</evidence>
<feature type="region of interest" description="Disordered" evidence="1">
    <location>
        <begin position="164"/>
        <end position="289"/>
    </location>
</feature>
<keyword evidence="3" id="KW-1185">Reference proteome</keyword>
<reference evidence="2 3" key="1">
    <citation type="submission" date="2017-12" db="EMBL/GenBank/DDBJ databases">
        <title>Hemimetabolous genomes reveal molecular basis of termite eusociality.</title>
        <authorList>
            <person name="Harrison M.C."/>
            <person name="Jongepier E."/>
            <person name="Robertson H.M."/>
            <person name="Arning N."/>
            <person name="Bitard-Feildel T."/>
            <person name="Chao H."/>
            <person name="Childers C.P."/>
            <person name="Dinh H."/>
            <person name="Doddapaneni H."/>
            <person name="Dugan S."/>
            <person name="Gowin J."/>
            <person name="Greiner C."/>
            <person name="Han Y."/>
            <person name="Hu H."/>
            <person name="Hughes D.S.T."/>
            <person name="Huylmans A.-K."/>
            <person name="Kemena C."/>
            <person name="Kremer L.P.M."/>
            <person name="Lee S.L."/>
            <person name="Lopez-Ezquerra A."/>
            <person name="Mallet L."/>
            <person name="Monroy-Kuhn J.M."/>
            <person name="Moser A."/>
            <person name="Murali S.C."/>
            <person name="Muzny D.M."/>
            <person name="Otani S."/>
            <person name="Piulachs M.-D."/>
            <person name="Poelchau M."/>
            <person name="Qu J."/>
            <person name="Schaub F."/>
            <person name="Wada-Katsumata A."/>
            <person name="Worley K.C."/>
            <person name="Xie Q."/>
            <person name="Ylla G."/>
            <person name="Poulsen M."/>
            <person name="Gibbs R.A."/>
            <person name="Schal C."/>
            <person name="Richards S."/>
            <person name="Belles X."/>
            <person name="Korb J."/>
            <person name="Bornberg-Bauer E."/>
        </authorList>
    </citation>
    <scope>NUCLEOTIDE SEQUENCE [LARGE SCALE GENOMIC DNA]</scope>
    <source>
        <tissue evidence="2">Whole body</tissue>
    </source>
</reference>
<feature type="compositionally biased region" description="Low complexity" evidence="1">
    <location>
        <begin position="215"/>
        <end position="231"/>
    </location>
</feature>